<evidence type="ECO:0008006" key="5">
    <source>
        <dbReference type="Google" id="ProtNLM"/>
    </source>
</evidence>
<feature type="compositionally biased region" description="Low complexity" evidence="2">
    <location>
        <begin position="689"/>
        <end position="706"/>
    </location>
</feature>
<feature type="compositionally biased region" description="Low complexity" evidence="2">
    <location>
        <begin position="718"/>
        <end position="729"/>
    </location>
</feature>
<dbReference type="SMART" id="SM01149">
    <property type="entry name" value="DUF1237"/>
    <property type="match status" value="1"/>
</dbReference>
<feature type="region of interest" description="Disordered" evidence="2">
    <location>
        <begin position="134"/>
        <end position="162"/>
    </location>
</feature>
<dbReference type="PANTHER" id="PTHR13037">
    <property type="entry name" value="FORMIN"/>
    <property type="match status" value="1"/>
</dbReference>
<sequence length="915" mass="96239">MRRGESNWRTTTHPWGGRVRPLQTGGPSEPILTVPDELAGVEPVALTGNFWVSLPDLDPATGAARSIGVLSEAARALIEFAGAPEAVQRDETRDDKASGVTGGGDPPPGRADAGSEPAAGPLLVPVVEWQGRRIWPPPQAAPPAPHPPAAGSPGRGNGHGPQPPVHYLGGWIPRWFIVLPGPPGLGLELTWLAPVDQRGFAFYARLLPRPVPAPAPLTPPHRGAGEQQLPTFTGGPAAHDPPCPAGVPLQPVGAAPLPAGLRLGLLVRPGAVFRTVYHRRRLSGHSVPYPHRWTRSLVWEAPGTVPAGALALRSATGDEPAPTGEPGEWVFWSGPGRGELIVYGGVAPEGDGAATTAVHLARVGWSTLLGRTLGWLGERDPFRPLQTPHDAPSTPPVTRHRGVDRDETGQPSGWAASPRAAAAAPPAPFARPAPPDPAAPQVPVRPVPAVPAATPYDPASPGPAPSPGRPPGRDATAVPAAPLRLAGLARAVAAGLLTPPEARGLEERLRRNLWFCVFFAHGRTLDGDRWVHLTSRSPRYYVSGAHWTRDSLLWAFPAVLAADPWLARDLLVAAFARYTRYPGEHSQYLDGTVLYPGWELDQAAAWPLSLARYLKATGDGSILDEPAVTRGLVAALDAAEARRDPRTGLVATFLLPSDDPAQQPFVTYDNALYAQALDELAQALARLAPDQPGRPDAPAAGRGAACSPPPARAPRPPQAGAGRAARPGPWLDPGWLEERARITRQAVLAHCVVPGPWGPQFAWAVAGPGGAGAVLYDEPPGTLELLGPYGFARRRSGDGVDVETVYANTVRWIYSAHNPYGPPPGPFSTPTCPHARHPWLLSVAAGLLAGRRAYLAWLARAPMDSGFACETVDAATGRVRTGPAFATCAGFVTWAALVALESLGREAEPPSSSSP</sequence>
<evidence type="ECO:0000256" key="2">
    <source>
        <dbReference type="SAM" id="MobiDB-lite"/>
    </source>
</evidence>
<proteinExistence type="predicted"/>
<name>E6SK77_THEM7</name>
<feature type="compositionally biased region" description="Pro residues" evidence="2">
    <location>
        <begin position="135"/>
        <end position="150"/>
    </location>
</feature>
<dbReference type="STRING" id="644966.Tmar_2154"/>
<dbReference type="InterPro" id="IPR008928">
    <property type="entry name" value="6-hairpin_glycosidase_sf"/>
</dbReference>
<dbReference type="InterPro" id="IPR008313">
    <property type="entry name" value="GH125"/>
</dbReference>
<evidence type="ECO:0000313" key="3">
    <source>
        <dbReference type="EMBL" id="ADU52235.1"/>
    </source>
</evidence>
<feature type="region of interest" description="Disordered" evidence="2">
    <location>
        <begin position="380"/>
        <end position="477"/>
    </location>
</feature>
<feature type="compositionally biased region" description="Pro residues" evidence="2">
    <location>
        <begin position="707"/>
        <end position="717"/>
    </location>
</feature>
<dbReference type="EMBL" id="CP002344">
    <property type="protein sequence ID" value="ADU52235.1"/>
    <property type="molecule type" value="Genomic_DNA"/>
</dbReference>
<feature type="region of interest" description="Disordered" evidence="2">
    <location>
        <begin position="1"/>
        <end position="29"/>
    </location>
</feature>
<dbReference type="Gene3D" id="1.50.10.10">
    <property type="match status" value="1"/>
</dbReference>
<dbReference type="GO" id="GO:0005975">
    <property type="term" value="P:carbohydrate metabolic process"/>
    <property type="evidence" value="ECO:0007669"/>
    <property type="project" value="InterPro"/>
</dbReference>
<reference evidence="3 4" key="1">
    <citation type="journal article" date="2010" name="Stand. Genomic Sci.">
        <title>Complete genome sequence of Thermaerobacter marianensis type strain (7p75a).</title>
        <authorList>
            <person name="Han C."/>
            <person name="Gu W."/>
            <person name="Zhang X."/>
            <person name="Lapidus A."/>
            <person name="Nolan M."/>
            <person name="Copeland A."/>
            <person name="Lucas S."/>
            <person name="Del Rio T.G."/>
            <person name="Tice H."/>
            <person name="Cheng J.F."/>
            <person name="Tapia R."/>
            <person name="Goodwin L."/>
            <person name="Pitluck S."/>
            <person name="Pagani I."/>
            <person name="Ivanova N."/>
            <person name="Mavromatis K."/>
            <person name="Mikhailova N."/>
            <person name="Pati A."/>
            <person name="Chen A."/>
            <person name="Palaniappan K."/>
            <person name="Land M."/>
            <person name="Hauser L."/>
            <person name="Chang Y.J."/>
            <person name="Jeffries C.D."/>
            <person name="Schneider S."/>
            <person name="Rohde M."/>
            <person name="Goker M."/>
            <person name="Pukall R."/>
            <person name="Woyke T."/>
            <person name="Bristow J."/>
            <person name="Eisen J.A."/>
            <person name="Markowitz V."/>
            <person name="Hugenholtz P."/>
            <person name="Kyrpides N.C."/>
            <person name="Klenk H.P."/>
            <person name="Detter J.C."/>
        </authorList>
    </citation>
    <scope>NUCLEOTIDE SEQUENCE [LARGE SCALE GENOMIC DNA]</scope>
    <source>
        <strain evidence="4">ATCC 700841 / DSM 12885 / JCM 10246 / 7p75a</strain>
    </source>
</reference>
<dbReference type="SUPFAM" id="SSF48208">
    <property type="entry name" value="Six-hairpin glycosidases"/>
    <property type="match status" value="1"/>
</dbReference>
<dbReference type="eggNOG" id="COG3408">
    <property type="taxonomic scope" value="Bacteria"/>
</dbReference>
<dbReference type="Proteomes" id="UP000008915">
    <property type="component" value="Chromosome"/>
</dbReference>
<accession>E6SK77</accession>
<feature type="compositionally biased region" description="Basic and acidic residues" evidence="2">
    <location>
        <begin position="87"/>
        <end position="97"/>
    </location>
</feature>
<evidence type="ECO:0000313" key="4">
    <source>
        <dbReference type="Proteomes" id="UP000008915"/>
    </source>
</evidence>
<dbReference type="KEGG" id="tmr:Tmar_2154"/>
<dbReference type="PANTHER" id="PTHR13037:SF24">
    <property type="entry name" value="POLYCOMB PROTEIN PCL-RELATED"/>
    <property type="match status" value="1"/>
</dbReference>
<protein>
    <recommendedName>
        <fullName evidence="5">Metal-independent alpha-mannosidase</fullName>
    </recommendedName>
</protein>
<reference evidence="4" key="2">
    <citation type="journal article" date="2010" name="Stand. Genomic Sci.">
        <title>Complete genome sequence of Thermaerobacter marianensis type strain (7p75aT).</title>
        <authorList>
            <person name="Han C."/>
            <person name="Gu W."/>
            <person name="Zhang X."/>
            <person name="Lapidus A."/>
            <person name="Nolan M."/>
            <person name="Copeland A."/>
            <person name="Lucas S."/>
            <person name="Glavina Del Rio T."/>
            <person name="Tice H."/>
            <person name="Cheng J."/>
            <person name="Tapia R."/>
            <person name="Goodwin L."/>
            <person name="Pitluck S."/>
            <person name="Pagani I."/>
            <person name="Ivanova N."/>
            <person name="Mavromatis K."/>
            <person name="Mikhailova N."/>
            <person name="Pati A."/>
            <person name="Chen A."/>
            <person name="Palaniappan K."/>
            <person name="Land M."/>
            <person name="Hauser L."/>
            <person name="Chang Y."/>
            <person name="Jeffries C."/>
            <person name="Schneider S."/>
            <person name="Rohde M."/>
            <person name="Goker M."/>
            <person name="Pukall R."/>
            <person name="Woyke T."/>
            <person name="Bristow J."/>
            <person name="Eisen J."/>
            <person name="Markowitz V."/>
            <person name="Hugenholtz P."/>
            <person name="Kyrpides N."/>
            <person name="Klenk H."/>
            <person name="Detter J."/>
        </authorList>
    </citation>
    <scope>NUCLEOTIDE SEQUENCE [LARGE SCALE GENOMIC DNA]</scope>
    <source>
        <strain evidence="4">ATCC 700841 / DSM 12885 / JCM 10246 / 7p75a</strain>
    </source>
</reference>
<evidence type="ECO:0000256" key="1">
    <source>
        <dbReference type="ARBA" id="ARBA00022581"/>
    </source>
</evidence>
<feature type="region of interest" description="Disordered" evidence="2">
    <location>
        <begin position="689"/>
        <end position="732"/>
    </location>
</feature>
<feature type="compositionally biased region" description="Pro residues" evidence="2">
    <location>
        <begin position="458"/>
        <end position="470"/>
    </location>
</feature>
<dbReference type="InterPro" id="IPR012341">
    <property type="entry name" value="6hp_glycosidase-like_sf"/>
</dbReference>
<gene>
    <name evidence="3" type="ordered locus">Tmar_2154</name>
</gene>
<dbReference type="AlphaFoldDB" id="E6SK77"/>
<feature type="region of interest" description="Disordered" evidence="2">
    <location>
        <begin position="85"/>
        <end position="118"/>
    </location>
</feature>
<dbReference type="HOGENOM" id="CLU_312133_0_0_9"/>
<keyword evidence="1" id="KW-0945">Host-virus interaction</keyword>
<keyword evidence="4" id="KW-1185">Reference proteome</keyword>
<feature type="compositionally biased region" description="Pro residues" evidence="2">
    <location>
        <begin position="425"/>
        <end position="449"/>
    </location>
</feature>
<organism evidence="3 4">
    <name type="scientific">Thermaerobacter marianensis (strain ATCC 700841 / DSM 12885 / JCM 10246 / 7p75a)</name>
    <dbReference type="NCBI Taxonomy" id="644966"/>
    <lineage>
        <taxon>Bacteria</taxon>
        <taxon>Bacillati</taxon>
        <taxon>Bacillota</taxon>
        <taxon>Clostridia</taxon>
        <taxon>Eubacteriales</taxon>
        <taxon>Clostridiales Family XVII. Incertae Sedis</taxon>
        <taxon>Thermaerobacter</taxon>
    </lineage>
</organism>
<feature type="compositionally biased region" description="Low complexity" evidence="2">
    <location>
        <begin position="415"/>
        <end position="424"/>
    </location>
</feature>